<evidence type="ECO:0000313" key="1">
    <source>
        <dbReference type="EMBL" id="KAF8474340.1"/>
    </source>
</evidence>
<gene>
    <name evidence="1" type="ORF">DFH94DRAFT_125830</name>
</gene>
<comment type="caution">
    <text evidence="1">The sequence shown here is derived from an EMBL/GenBank/DDBJ whole genome shotgun (WGS) entry which is preliminary data.</text>
</comment>
<protein>
    <submittedName>
        <fullName evidence="1">Uncharacterized protein</fullName>
    </submittedName>
</protein>
<reference evidence="1" key="2">
    <citation type="journal article" date="2020" name="Nat. Commun.">
        <title>Large-scale genome sequencing of mycorrhizal fungi provides insights into the early evolution of symbiotic traits.</title>
        <authorList>
            <person name="Miyauchi S."/>
            <person name="Kiss E."/>
            <person name="Kuo A."/>
            <person name="Drula E."/>
            <person name="Kohler A."/>
            <person name="Sanchez-Garcia M."/>
            <person name="Morin E."/>
            <person name="Andreopoulos B."/>
            <person name="Barry K.W."/>
            <person name="Bonito G."/>
            <person name="Buee M."/>
            <person name="Carver A."/>
            <person name="Chen C."/>
            <person name="Cichocki N."/>
            <person name="Clum A."/>
            <person name="Culley D."/>
            <person name="Crous P.W."/>
            <person name="Fauchery L."/>
            <person name="Girlanda M."/>
            <person name="Hayes R.D."/>
            <person name="Keri Z."/>
            <person name="LaButti K."/>
            <person name="Lipzen A."/>
            <person name="Lombard V."/>
            <person name="Magnuson J."/>
            <person name="Maillard F."/>
            <person name="Murat C."/>
            <person name="Nolan M."/>
            <person name="Ohm R.A."/>
            <person name="Pangilinan J."/>
            <person name="Pereira M.F."/>
            <person name="Perotto S."/>
            <person name="Peter M."/>
            <person name="Pfister S."/>
            <person name="Riley R."/>
            <person name="Sitrit Y."/>
            <person name="Stielow J.B."/>
            <person name="Szollosi G."/>
            <person name="Zifcakova L."/>
            <person name="Stursova M."/>
            <person name="Spatafora J.W."/>
            <person name="Tedersoo L."/>
            <person name="Vaario L.M."/>
            <person name="Yamada A."/>
            <person name="Yan M."/>
            <person name="Wang P."/>
            <person name="Xu J."/>
            <person name="Bruns T."/>
            <person name="Baldrian P."/>
            <person name="Vilgalys R."/>
            <person name="Dunand C."/>
            <person name="Henrissat B."/>
            <person name="Grigoriev I.V."/>
            <person name="Hibbett D."/>
            <person name="Nagy L.G."/>
            <person name="Martin F.M."/>
        </authorList>
    </citation>
    <scope>NUCLEOTIDE SEQUENCE</scope>
    <source>
        <strain evidence="1">Prilba</strain>
    </source>
</reference>
<dbReference type="Proteomes" id="UP000759537">
    <property type="component" value="Unassembled WGS sequence"/>
</dbReference>
<proteinExistence type="predicted"/>
<dbReference type="AlphaFoldDB" id="A0A9P5MR55"/>
<reference evidence="1" key="1">
    <citation type="submission" date="2019-10" db="EMBL/GenBank/DDBJ databases">
        <authorList>
            <consortium name="DOE Joint Genome Institute"/>
            <person name="Kuo A."/>
            <person name="Miyauchi S."/>
            <person name="Kiss E."/>
            <person name="Drula E."/>
            <person name="Kohler A."/>
            <person name="Sanchez-Garcia M."/>
            <person name="Andreopoulos B."/>
            <person name="Barry K.W."/>
            <person name="Bonito G."/>
            <person name="Buee M."/>
            <person name="Carver A."/>
            <person name="Chen C."/>
            <person name="Cichocki N."/>
            <person name="Clum A."/>
            <person name="Culley D."/>
            <person name="Crous P.W."/>
            <person name="Fauchery L."/>
            <person name="Girlanda M."/>
            <person name="Hayes R."/>
            <person name="Keri Z."/>
            <person name="LaButti K."/>
            <person name="Lipzen A."/>
            <person name="Lombard V."/>
            <person name="Magnuson J."/>
            <person name="Maillard F."/>
            <person name="Morin E."/>
            <person name="Murat C."/>
            <person name="Nolan M."/>
            <person name="Ohm R."/>
            <person name="Pangilinan J."/>
            <person name="Pereira M."/>
            <person name="Perotto S."/>
            <person name="Peter M."/>
            <person name="Riley R."/>
            <person name="Sitrit Y."/>
            <person name="Stielow B."/>
            <person name="Szollosi G."/>
            <person name="Zifcakova L."/>
            <person name="Stursova M."/>
            <person name="Spatafora J.W."/>
            <person name="Tedersoo L."/>
            <person name="Vaario L.-M."/>
            <person name="Yamada A."/>
            <person name="Yan M."/>
            <person name="Wang P."/>
            <person name="Xu J."/>
            <person name="Bruns T."/>
            <person name="Baldrian P."/>
            <person name="Vilgalys R."/>
            <person name="Henrissat B."/>
            <person name="Grigoriev I.V."/>
            <person name="Hibbett D."/>
            <person name="Nagy L.G."/>
            <person name="Martin F.M."/>
        </authorList>
    </citation>
    <scope>NUCLEOTIDE SEQUENCE</scope>
    <source>
        <strain evidence="1">Prilba</strain>
    </source>
</reference>
<sequence length="376" mass="43080">MPVEQPFNVYREQLSSLFHGLALWKPNPEGLYDQVAIGDVGYVSEGAFIRMFNVTLPWDDESNRTLGIPTHYDFLNLDNVTIRREKFVKLDYYSRHVSRKENTNNVRAASPDQAQGVTYRCRGRGVVLFIPHGGHREYAIQTRVFEKYIRDHAVSWFNWSKDKGLPVDRTEDLVLVYGCSMVTSWAAAAFDDYAAEAQLSLATRTLDNGGASFHWSNYCGTVDYHDSQLELLDPDGPRPRNNQCVFIKCFRAKRILFWTRPLRAAADPLPDDPDNSQEDEMQVTQVPDVSKYHDPLIGVLDYIVEKRLEDDVGTDEDDMAITYHDDLRLIQGVEVLTADAVEKYLSENDMPLLVTNGVTKLWDPWQVDEDEESDTR</sequence>
<name>A0A9P5MR55_9AGAM</name>
<accession>A0A9P5MR55</accession>
<evidence type="ECO:0000313" key="2">
    <source>
        <dbReference type="Proteomes" id="UP000759537"/>
    </source>
</evidence>
<organism evidence="1 2">
    <name type="scientific">Russula ochroleuca</name>
    <dbReference type="NCBI Taxonomy" id="152965"/>
    <lineage>
        <taxon>Eukaryota</taxon>
        <taxon>Fungi</taxon>
        <taxon>Dikarya</taxon>
        <taxon>Basidiomycota</taxon>
        <taxon>Agaricomycotina</taxon>
        <taxon>Agaricomycetes</taxon>
        <taxon>Russulales</taxon>
        <taxon>Russulaceae</taxon>
        <taxon>Russula</taxon>
    </lineage>
</organism>
<dbReference type="OrthoDB" id="2662290at2759"/>
<dbReference type="EMBL" id="WHVB01000017">
    <property type="protein sequence ID" value="KAF8474340.1"/>
    <property type="molecule type" value="Genomic_DNA"/>
</dbReference>
<keyword evidence="2" id="KW-1185">Reference proteome</keyword>